<dbReference type="Proteomes" id="UP000306552">
    <property type="component" value="Unassembled WGS sequence"/>
</dbReference>
<evidence type="ECO:0000256" key="1">
    <source>
        <dbReference type="ARBA" id="ARBA00022729"/>
    </source>
</evidence>
<organism evidence="6 7">
    <name type="scientific">Mesohalobacter halotolerans</name>
    <dbReference type="NCBI Taxonomy" id="1883405"/>
    <lineage>
        <taxon>Bacteria</taxon>
        <taxon>Pseudomonadati</taxon>
        <taxon>Bacteroidota</taxon>
        <taxon>Flavobacteriia</taxon>
        <taxon>Flavobacteriales</taxon>
        <taxon>Flavobacteriaceae</taxon>
        <taxon>Mesohalobacter</taxon>
    </lineage>
</organism>
<accession>A0A4U5TT17</accession>
<dbReference type="Pfam" id="PF03160">
    <property type="entry name" value="Calx-beta"/>
    <property type="match status" value="1"/>
</dbReference>
<feature type="signal peptide" evidence="4">
    <location>
        <begin position="1"/>
        <end position="22"/>
    </location>
</feature>
<reference evidence="6 7" key="1">
    <citation type="submission" date="2019-04" db="EMBL/GenBank/DDBJ databases">
        <title>Psychroflexus halotolerans sp. nov., isolated from a marine solar saltern.</title>
        <authorList>
            <person name="Feng X."/>
        </authorList>
    </citation>
    <scope>NUCLEOTIDE SEQUENCE [LARGE SCALE GENOMIC DNA]</scope>
    <source>
        <strain evidence="6 7">WDS2C27</strain>
    </source>
</reference>
<dbReference type="Pfam" id="PF00932">
    <property type="entry name" value="LTD"/>
    <property type="match status" value="1"/>
</dbReference>
<evidence type="ECO:0000313" key="6">
    <source>
        <dbReference type="EMBL" id="TKS57490.1"/>
    </source>
</evidence>
<dbReference type="GO" id="GO:0007154">
    <property type="term" value="P:cell communication"/>
    <property type="evidence" value="ECO:0007669"/>
    <property type="project" value="InterPro"/>
</dbReference>
<dbReference type="SUPFAM" id="SSF74853">
    <property type="entry name" value="Lamin A/C globular tail domain"/>
    <property type="match status" value="1"/>
</dbReference>
<gene>
    <name evidence="6" type="ORF">FCN74_03475</name>
</gene>
<dbReference type="EMBL" id="SWMU01000001">
    <property type="protein sequence ID" value="TKS57490.1"/>
    <property type="molecule type" value="Genomic_DNA"/>
</dbReference>
<evidence type="ECO:0000259" key="5">
    <source>
        <dbReference type="PROSITE" id="PS51841"/>
    </source>
</evidence>
<name>A0A4U5TT17_9FLAO</name>
<sequence>MNKSRNITRVISIILLCLFQFACTTDDILPVVALSSSSESLSEADGNVTITATLNGTFSEDLNFNLNFSGSANLSEDYSTSSNSITIPKGELSGDITLNSIQDTMLEEPESIIVSLDASEVLTEFSTTEIQIILQDDDVDTDGDGVFDNEDECPNTPGDPLNNGCPFLGFLINEVLYDPPSGSAGDANNDGTRDPNEDEFIEFFNSGPELDMSGWTVSDASEVRHIFPQGTIVPVNGVLVLFGGGSPTGDFGGAIVQTGSESVINMNNSGDFVTVADANGNVVLTFDVEPLSNNPNESYTRFPDLTGDFVQHDQDIEEANGALYSPGTKVDGSSF</sequence>
<feature type="domain" description="LTD" evidence="5">
    <location>
        <begin position="166"/>
        <end position="301"/>
    </location>
</feature>
<keyword evidence="2" id="KW-0677">Repeat</keyword>
<keyword evidence="1 4" id="KW-0732">Signal</keyword>
<dbReference type="RefSeq" id="WP_138931191.1">
    <property type="nucleotide sequence ID" value="NZ_SWMU01000001.1"/>
</dbReference>
<dbReference type="Gene3D" id="2.60.40.2030">
    <property type="match status" value="1"/>
</dbReference>
<dbReference type="OrthoDB" id="1522982at2"/>
<evidence type="ECO:0000313" key="7">
    <source>
        <dbReference type="Proteomes" id="UP000306552"/>
    </source>
</evidence>
<dbReference type="InterPro" id="IPR001322">
    <property type="entry name" value="Lamin_tail_dom"/>
</dbReference>
<evidence type="ECO:0000256" key="4">
    <source>
        <dbReference type="SAM" id="SignalP"/>
    </source>
</evidence>
<dbReference type="AlphaFoldDB" id="A0A4U5TT17"/>
<dbReference type="InterPro" id="IPR003644">
    <property type="entry name" value="Calx_beta"/>
</dbReference>
<dbReference type="InterPro" id="IPR036415">
    <property type="entry name" value="Lamin_tail_dom_sf"/>
</dbReference>
<evidence type="ECO:0000256" key="3">
    <source>
        <dbReference type="ARBA" id="ARBA00022837"/>
    </source>
</evidence>
<keyword evidence="7" id="KW-1185">Reference proteome</keyword>
<keyword evidence="3" id="KW-0106">Calcium</keyword>
<feature type="chain" id="PRO_5020962793" evidence="4">
    <location>
        <begin position="23"/>
        <end position="335"/>
    </location>
</feature>
<comment type="caution">
    <text evidence="6">The sequence shown here is derived from an EMBL/GenBank/DDBJ whole genome shotgun (WGS) entry which is preliminary data.</text>
</comment>
<dbReference type="SUPFAM" id="SSF141072">
    <property type="entry name" value="CalX-like"/>
    <property type="match status" value="1"/>
</dbReference>
<proteinExistence type="predicted"/>
<dbReference type="GO" id="GO:0016020">
    <property type="term" value="C:membrane"/>
    <property type="evidence" value="ECO:0007669"/>
    <property type="project" value="InterPro"/>
</dbReference>
<dbReference type="PROSITE" id="PS51841">
    <property type="entry name" value="LTD"/>
    <property type="match status" value="1"/>
</dbReference>
<protein>
    <submittedName>
        <fullName evidence="6">Lamin tail domain-containing protein</fullName>
    </submittedName>
</protein>
<evidence type="ECO:0000256" key="2">
    <source>
        <dbReference type="ARBA" id="ARBA00022737"/>
    </source>
</evidence>
<dbReference type="InterPro" id="IPR038081">
    <property type="entry name" value="CalX-like_sf"/>
</dbReference>